<feature type="transmembrane region" description="Helical" evidence="1">
    <location>
        <begin position="437"/>
        <end position="458"/>
    </location>
</feature>
<reference evidence="5 6" key="1">
    <citation type="submission" date="2016-10" db="EMBL/GenBank/DDBJ databases">
        <authorList>
            <person name="de Groot N.N."/>
        </authorList>
    </citation>
    <scope>NUCLEOTIDE SEQUENCE [LARGE SCALE GENOMIC DNA]</scope>
    <source>
        <strain evidence="5 6">CPCC 100156</strain>
    </source>
</reference>
<feature type="transmembrane region" description="Helical" evidence="1">
    <location>
        <begin position="7"/>
        <end position="29"/>
    </location>
</feature>
<dbReference type="SUPFAM" id="SSF52540">
    <property type="entry name" value="P-loop containing nucleoside triphosphate hydrolases"/>
    <property type="match status" value="1"/>
</dbReference>
<dbReference type="Pfam" id="PF14331">
    <property type="entry name" value="IcmF-related_N"/>
    <property type="match status" value="1"/>
</dbReference>
<dbReference type="RefSeq" id="WP_090664103.1">
    <property type="nucleotide sequence ID" value="NZ_FMZX01000011.1"/>
</dbReference>
<keyword evidence="6" id="KW-1185">Reference proteome</keyword>
<evidence type="ECO:0000313" key="5">
    <source>
        <dbReference type="EMBL" id="SDD69456.1"/>
    </source>
</evidence>
<dbReference type="NCBIfam" id="TIGR03348">
    <property type="entry name" value="VI_IcmF"/>
    <property type="match status" value="1"/>
</dbReference>
<dbReference type="EMBL" id="FMZX01000011">
    <property type="protein sequence ID" value="SDD69456.1"/>
    <property type="molecule type" value="Genomic_DNA"/>
</dbReference>
<organism evidence="5 6">
    <name type="scientific">Belnapia rosea</name>
    <dbReference type="NCBI Taxonomy" id="938405"/>
    <lineage>
        <taxon>Bacteria</taxon>
        <taxon>Pseudomonadati</taxon>
        <taxon>Pseudomonadota</taxon>
        <taxon>Alphaproteobacteria</taxon>
        <taxon>Acetobacterales</taxon>
        <taxon>Roseomonadaceae</taxon>
        <taxon>Belnapia</taxon>
    </lineage>
</organism>
<feature type="domain" description="IcmF-related" evidence="3">
    <location>
        <begin position="499"/>
        <end position="792"/>
    </location>
</feature>
<feature type="domain" description="Type VI secretion system component TssM1 N-terminal" evidence="4">
    <location>
        <begin position="188"/>
        <end position="445"/>
    </location>
</feature>
<evidence type="ECO:0000259" key="4">
    <source>
        <dbReference type="Pfam" id="PF14331"/>
    </source>
</evidence>
<feature type="transmembrane region" description="Helical" evidence="1">
    <location>
        <begin position="49"/>
        <end position="68"/>
    </location>
</feature>
<dbReference type="InterPro" id="IPR010623">
    <property type="entry name" value="IcmF_C"/>
</dbReference>
<gene>
    <name evidence="5" type="ORF">SAMN04487779_101161</name>
</gene>
<name>A0A1G6WWK5_9PROT</name>
<protein>
    <submittedName>
        <fullName evidence="5">Type VI secretion system protein ImpL</fullName>
    </submittedName>
</protein>
<evidence type="ECO:0000259" key="3">
    <source>
        <dbReference type="Pfam" id="PF06761"/>
    </source>
</evidence>
<proteinExistence type="predicted"/>
<dbReference type="InterPro" id="IPR025743">
    <property type="entry name" value="TssM1_N"/>
</dbReference>
<dbReference type="InterPro" id="IPR009612">
    <property type="entry name" value="IcmF-rel"/>
</dbReference>
<dbReference type="Proteomes" id="UP000198925">
    <property type="component" value="Unassembled WGS sequence"/>
</dbReference>
<evidence type="ECO:0000313" key="6">
    <source>
        <dbReference type="Proteomes" id="UP000198925"/>
    </source>
</evidence>
<evidence type="ECO:0000259" key="2">
    <source>
        <dbReference type="Pfam" id="PF06744"/>
    </source>
</evidence>
<dbReference type="InterPro" id="IPR027417">
    <property type="entry name" value="P-loop_NTPase"/>
</dbReference>
<dbReference type="InterPro" id="IPR053156">
    <property type="entry name" value="T6SS_TssM-like"/>
</dbReference>
<dbReference type="PANTHER" id="PTHR36153:SF1">
    <property type="entry name" value="TYPE VI SECRETION SYSTEM COMPONENT TSSM1"/>
    <property type="match status" value="1"/>
</dbReference>
<dbReference type="InterPro" id="IPR017731">
    <property type="entry name" value="TssM1-like"/>
</dbReference>
<accession>A0A1G6WWK5</accession>
<evidence type="ECO:0000256" key="1">
    <source>
        <dbReference type="SAM" id="Phobius"/>
    </source>
</evidence>
<dbReference type="CDD" id="cd00882">
    <property type="entry name" value="Ras_like_GTPase"/>
    <property type="match status" value="1"/>
</dbReference>
<keyword evidence="1" id="KW-0472">Membrane</keyword>
<dbReference type="Pfam" id="PF06761">
    <property type="entry name" value="IcmF-related"/>
    <property type="match status" value="1"/>
</dbReference>
<keyword evidence="1" id="KW-1133">Transmembrane helix</keyword>
<feature type="domain" description="Type VI secretion system IcmF C-terminal" evidence="2">
    <location>
        <begin position="1031"/>
        <end position="1135"/>
    </location>
</feature>
<dbReference type="AlphaFoldDB" id="A0A1G6WWK5"/>
<dbReference type="STRING" id="938405.SAMN02927895_03176"/>
<dbReference type="PANTHER" id="PTHR36153">
    <property type="entry name" value="INNER MEMBRANE PROTEIN-RELATED"/>
    <property type="match status" value="1"/>
</dbReference>
<dbReference type="Pfam" id="PF06744">
    <property type="entry name" value="IcmF_C"/>
    <property type="match status" value="1"/>
</dbReference>
<sequence>MDALLSVLGTVPALAGLVAALAMAALFWIYAPLIGAGDVYPFDSLVPRLILAALPVIVFLVTITLIGLRRARRDTALVTEAAAPDPAAQAGAEEEAALREKLTAALAALKQATGGKGGYLYDLPWYVFIGPPGSGKTTAIAQSGLEFPLAEGRVAGVGGTRNCDWWLTDRAVLIDTAGRYTTQDSDAAADKAGWDRFLAMLRRNRPRQPLNGVLVCFGVDMLSRLDAQGRQDHARAVRKRIKELEEKLGQRLPVYLLVSKADLLSGFTEFFDDLDKETRAQVWGMTFPVETGPEGTAGRFAGEFQALLGRLQARLLERLQAERGPSQRAAIMGFPSQVASLAEPVGAFVQAAFGGTRLDPAPMLRGVYLASGTQEGTPIDRLTGALSRAFGLDPRRPASVLGQRGRSYFLGRLLREVVFNEARLAARDRGAERRRHMVAIAAWSLALVVTLGGLGWAYGAYTAEQRRAAALEEALAKAEGAGRTVRFDPVVDANLAAILPYLDAARPLPAAAHTPGGGLGLSQEAELATGAEAAYRRTLDRVMLPRLLAGLEAQIRANFQRPDFLYEASRVYLMLGRQGPLDRPLVREWLLSDWLRSFPGATGAPQRDALLGHLDALMAMEFSAYPLDGALVDGARRVFSRLPMAERVYSRLRPLGQPLRPWTPAEAIGPAGQRFFTRASGRPLTEGVPGLFTVDGLYRTLMPALGDAVRGAAAESWVLGPEAQAGGAEDPARLEAAVLGLYAEDYARAWQTLLDDLVLPPFRNLTEAAEGLNVLGAPTSPIRDLLRAAARQLSPGTPPEGWAAAGRGAEAQRVQAAQGQAPAPTGAEPVAQLVEGRFQALRTAAGQPIDGVLAIVNELYVQVARLASSPPGTVVPAPTAGLDPGQRLLAEAARQPQPLARWLTALGQSTAAQRSGGAKAAIAAAGGQALGPVCRALGDPRAIPFPFRRDAAQDIPVDDFARLFGPGGSLDQFFAQWIRPYVDTTQRPWRLVATAGLAPPVTQADVLQFERAQAIRDAFFPGGAMMGGLRFELVPQGFDPNAQGAILEVDGTRYEMARGAPSRPIPLGWPSRGNLTLNFEPASSSGPLAFDSGWSAFKLVTGRQATLQATGQGSRLRATVTQGDRSVVFELRTGSTIHPFGLRELQEFRCPQLAP</sequence>
<keyword evidence="1" id="KW-0812">Transmembrane</keyword>